<reference evidence="1 2" key="1">
    <citation type="submission" date="2017-07" db="EMBL/GenBank/DDBJ databases">
        <authorList>
            <person name="Talla V."/>
            <person name="Backstrom N."/>
        </authorList>
    </citation>
    <scope>NUCLEOTIDE SEQUENCE [LARGE SCALE GENOMIC DNA]</scope>
</reference>
<evidence type="ECO:0000313" key="2">
    <source>
        <dbReference type="Proteomes" id="UP000324832"/>
    </source>
</evidence>
<protein>
    <submittedName>
        <fullName evidence="1">Uncharacterized protein</fullName>
    </submittedName>
</protein>
<dbReference type="Proteomes" id="UP000324832">
    <property type="component" value="Unassembled WGS sequence"/>
</dbReference>
<dbReference type="AlphaFoldDB" id="A0A5E4R3J5"/>
<sequence length="79" mass="9011">MWELREWWAAFGSLIPHINNSGDTEEMNLRTIQLFQKHFLTTWQAATGLTAPLDAKRFMSSVSLELLMRGMSAPIAAHH</sequence>
<proteinExistence type="predicted"/>
<accession>A0A5E4R3J5</accession>
<name>A0A5E4R3J5_9NEOP</name>
<keyword evidence="2" id="KW-1185">Reference proteome</keyword>
<gene>
    <name evidence="1" type="ORF">LSINAPIS_LOCUS14085</name>
</gene>
<evidence type="ECO:0000313" key="1">
    <source>
        <dbReference type="EMBL" id="VVD04304.1"/>
    </source>
</evidence>
<organism evidence="1 2">
    <name type="scientific">Leptidea sinapis</name>
    <dbReference type="NCBI Taxonomy" id="189913"/>
    <lineage>
        <taxon>Eukaryota</taxon>
        <taxon>Metazoa</taxon>
        <taxon>Ecdysozoa</taxon>
        <taxon>Arthropoda</taxon>
        <taxon>Hexapoda</taxon>
        <taxon>Insecta</taxon>
        <taxon>Pterygota</taxon>
        <taxon>Neoptera</taxon>
        <taxon>Endopterygota</taxon>
        <taxon>Lepidoptera</taxon>
        <taxon>Glossata</taxon>
        <taxon>Ditrysia</taxon>
        <taxon>Papilionoidea</taxon>
        <taxon>Pieridae</taxon>
        <taxon>Dismorphiinae</taxon>
        <taxon>Leptidea</taxon>
    </lineage>
</organism>
<dbReference type="EMBL" id="FZQP02006855">
    <property type="protein sequence ID" value="VVD04304.1"/>
    <property type="molecule type" value="Genomic_DNA"/>
</dbReference>